<evidence type="ECO:0000256" key="4">
    <source>
        <dbReference type="ARBA" id="ARBA00022777"/>
    </source>
</evidence>
<keyword evidence="5" id="KW-0067">ATP-binding</keyword>
<evidence type="ECO:0000256" key="3">
    <source>
        <dbReference type="ARBA" id="ARBA00022741"/>
    </source>
</evidence>
<comment type="caution">
    <text evidence="8">The sequence shown here is derived from an EMBL/GenBank/DDBJ whole genome shotgun (WGS) entry which is preliminary data.</text>
</comment>
<dbReference type="Pfam" id="PF00069">
    <property type="entry name" value="Pkinase"/>
    <property type="match status" value="1"/>
</dbReference>
<dbReference type="GO" id="GO:0004674">
    <property type="term" value="F:protein serine/threonine kinase activity"/>
    <property type="evidence" value="ECO:0007669"/>
    <property type="project" value="UniProtKB-EC"/>
</dbReference>
<proteinExistence type="predicted"/>
<feature type="compositionally biased region" description="Basic residues" evidence="6">
    <location>
        <begin position="583"/>
        <end position="594"/>
    </location>
</feature>
<dbReference type="InterPro" id="IPR000719">
    <property type="entry name" value="Prot_kinase_dom"/>
</dbReference>
<accession>A0AAD4F1F8</accession>
<feature type="region of interest" description="Disordered" evidence="6">
    <location>
        <begin position="519"/>
        <end position="594"/>
    </location>
</feature>
<dbReference type="Proteomes" id="UP001197093">
    <property type="component" value="Unassembled WGS sequence"/>
</dbReference>
<keyword evidence="2" id="KW-0808">Transferase</keyword>
<dbReference type="GO" id="GO:0005524">
    <property type="term" value="F:ATP binding"/>
    <property type="evidence" value="ECO:0007669"/>
    <property type="project" value="UniProtKB-KW"/>
</dbReference>
<evidence type="ECO:0000256" key="1">
    <source>
        <dbReference type="ARBA" id="ARBA00012513"/>
    </source>
</evidence>
<dbReference type="PROSITE" id="PS50011">
    <property type="entry name" value="PROTEIN_KINASE_DOM"/>
    <property type="match status" value="1"/>
</dbReference>
<dbReference type="SUPFAM" id="SSF56112">
    <property type="entry name" value="Protein kinase-like (PK-like)"/>
    <property type="match status" value="1"/>
</dbReference>
<feature type="compositionally biased region" description="Basic and acidic residues" evidence="6">
    <location>
        <begin position="562"/>
        <end position="572"/>
    </location>
</feature>
<evidence type="ECO:0000313" key="8">
    <source>
        <dbReference type="EMBL" id="KAG7289732.1"/>
    </source>
</evidence>
<dbReference type="Gene3D" id="1.10.510.10">
    <property type="entry name" value="Transferase(Phosphotransferase) domain 1"/>
    <property type="match status" value="1"/>
</dbReference>
<dbReference type="PANTHER" id="PTHR43671">
    <property type="entry name" value="SERINE/THREONINE-PROTEIN KINASE NEK"/>
    <property type="match status" value="1"/>
</dbReference>
<dbReference type="InterPro" id="IPR050660">
    <property type="entry name" value="NEK_Ser/Thr_kinase"/>
</dbReference>
<evidence type="ECO:0000259" key="7">
    <source>
        <dbReference type="PROSITE" id="PS50011"/>
    </source>
</evidence>
<evidence type="ECO:0000256" key="6">
    <source>
        <dbReference type="SAM" id="MobiDB-lite"/>
    </source>
</evidence>
<reference evidence="8" key="1">
    <citation type="submission" date="2023-02" db="EMBL/GenBank/DDBJ databases">
        <authorList>
            <person name="Palmer J.M."/>
        </authorList>
    </citation>
    <scope>NUCLEOTIDE SEQUENCE</scope>
    <source>
        <strain evidence="8">FW57</strain>
    </source>
</reference>
<organism evidence="8 9">
    <name type="scientific">Staphylotrichum longicolle</name>
    <dbReference type="NCBI Taxonomy" id="669026"/>
    <lineage>
        <taxon>Eukaryota</taxon>
        <taxon>Fungi</taxon>
        <taxon>Dikarya</taxon>
        <taxon>Ascomycota</taxon>
        <taxon>Pezizomycotina</taxon>
        <taxon>Sordariomycetes</taxon>
        <taxon>Sordariomycetidae</taxon>
        <taxon>Sordariales</taxon>
        <taxon>Chaetomiaceae</taxon>
        <taxon>Staphylotrichum</taxon>
    </lineage>
</organism>
<sequence>MESMENHFEAAHQDELLDNPLSSLLSWSAVQRMGIESCPLCSSCGPEDSPELVDHVLRHAYEFALRALPWPQPIVHNLNVPPGSFNPPEDMEHARGLEQWIDEAAHESVGIPELTLCDYDKADHSVPTPTEVSEYSDYFGVHSYFDDKTEDKSSRPQGDRSIASQLSTTQSNLSITSNGTVKASFASSSPEFVLLPLNSAAQKVVDHERNSRLRLRVDDAIGLWLSFSNPEKQVYTLGCDEADIFLPDARSSKGSASISALHASFQVVEETGAVLLWDLSESGTVEPLLTSPGSVVRFRSDIETKSVLVANGINSRIALGNDRWYLFEIIWQNTTSGEMIAVKKLHGLSGKDLEFATREIAHLFGINEDQSLRHFLASHQIIHYNIKPENILWEYDYTGNFHFRLSDIALSSTMLITRTEAGSSPFTAPELLHRQQPTTAKADIWSLFVVIVWIRVVEFRGECSQMYAPKLHAWLVEISKTEHFANIQKMVMMDPKKRPSATQQLARLEDFYGPITMVERQTPSDEEVDYDELGFGGDNQTDTSAYYEPYDSDSWTVAQTRRSAEATTKDPPDENPEPGVSTRRGKGKGRASWE</sequence>
<evidence type="ECO:0000313" key="9">
    <source>
        <dbReference type="Proteomes" id="UP001197093"/>
    </source>
</evidence>
<dbReference type="EC" id="2.7.11.1" evidence="1"/>
<feature type="domain" description="Protein kinase" evidence="7">
    <location>
        <begin position="170"/>
        <end position="512"/>
    </location>
</feature>
<dbReference type="AlphaFoldDB" id="A0AAD4F1F8"/>
<dbReference type="SMART" id="SM00220">
    <property type="entry name" value="S_TKc"/>
    <property type="match status" value="1"/>
</dbReference>
<dbReference type="InterPro" id="IPR011009">
    <property type="entry name" value="Kinase-like_dom_sf"/>
</dbReference>
<keyword evidence="9" id="KW-1185">Reference proteome</keyword>
<evidence type="ECO:0000256" key="2">
    <source>
        <dbReference type="ARBA" id="ARBA00022679"/>
    </source>
</evidence>
<protein>
    <recommendedName>
        <fullName evidence="1">non-specific serine/threonine protein kinase</fullName>
        <ecNumber evidence="1">2.7.11.1</ecNumber>
    </recommendedName>
</protein>
<keyword evidence="3" id="KW-0547">Nucleotide-binding</keyword>
<evidence type="ECO:0000256" key="5">
    <source>
        <dbReference type="ARBA" id="ARBA00022840"/>
    </source>
</evidence>
<gene>
    <name evidence="8" type="ORF">NEMBOFW57_006108</name>
</gene>
<dbReference type="PANTHER" id="PTHR43671:SF13">
    <property type="entry name" value="SERINE_THREONINE-PROTEIN KINASE NEK2"/>
    <property type="match status" value="1"/>
</dbReference>
<name>A0AAD4F1F8_9PEZI</name>
<dbReference type="EMBL" id="JAHCVI010000002">
    <property type="protein sequence ID" value="KAG7289732.1"/>
    <property type="molecule type" value="Genomic_DNA"/>
</dbReference>
<keyword evidence="4" id="KW-0418">Kinase</keyword>